<dbReference type="Proteomes" id="UP001597138">
    <property type="component" value="Unassembled WGS sequence"/>
</dbReference>
<dbReference type="RefSeq" id="WP_379814270.1">
    <property type="nucleotide sequence ID" value="NZ_JBHUDZ010000009.1"/>
</dbReference>
<evidence type="ECO:0008006" key="3">
    <source>
        <dbReference type="Google" id="ProtNLM"/>
    </source>
</evidence>
<evidence type="ECO:0000313" key="2">
    <source>
        <dbReference type="Proteomes" id="UP001597138"/>
    </source>
</evidence>
<dbReference type="EMBL" id="JBHUDZ010000009">
    <property type="protein sequence ID" value="MFD1602926.1"/>
    <property type="molecule type" value="Genomic_DNA"/>
</dbReference>
<reference evidence="2" key="1">
    <citation type="journal article" date="2019" name="Int. J. Syst. Evol. Microbiol.">
        <title>The Global Catalogue of Microorganisms (GCM) 10K type strain sequencing project: providing services to taxonomists for standard genome sequencing and annotation.</title>
        <authorList>
            <consortium name="The Broad Institute Genomics Platform"/>
            <consortium name="The Broad Institute Genome Sequencing Center for Infectious Disease"/>
            <person name="Wu L."/>
            <person name="Ma J."/>
        </authorList>
    </citation>
    <scope>NUCLEOTIDE SEQUENCE [LARGE SCALE GENOMIC DNA]</scope>
    <source>
        <strain evidence="2">CCUG 70865</strain>
    </source>
</reference>
<name>A0ABW4HCC8_9FLAO</name>
<keyword evidence="2" id="KW-1185">Reference proteome</keyword>
<evidence type="ECO:0000313" key="1">
    <source>
        <dbReference type="EMBL" id="MFD1602926.1"/>
    </source>
</evidence>
<sequence length="232" mass="26309">MNRYLLLIIAIGILFSCDAGRRNPLPSECIGIDPCEFKDVSVIDIQNADFANIYFKYGYSNTGKKISSFSGNGVISSHSQYPNGIALNNTMFNHIYFYSTPQMNPKDSIGSFIYRNNQPTNVTICKLKVLVNGNFSADDSRIKIIRSREFGSIKYAQHYTYNYLIFNDANSQINFNGVCGVSTVLTSPANYFHHLYFYSKEGNLADENNVFSKIIYKNTRSEKININNIVVR</sequence>
<protein>
    <recommendedName>
        <fullName evidence="3">DKNYY family protein</fullName>
    </recommendedName>
</protein>
<gene>
    <name evidence="1" type="ORF">ACFSC2_09280</name>
</gene>
<organism evidence="1 2">
    <name type="scientific">Flavobacterium artemisiae</name>
    <dbReference type="NCBI Taxonomy" id="2126556"/>
    <lineage>
        <taxon>Bacteria</taxon>
        <taxon>Pseudomonadati</taxon>
        <taxon>Bacteroidota</taxon>
        <taxon>Flavobacteriia</taxon>
        <taxon>Flavobacteriales</taxon>
        <taxon>Flavobacteriaceae</taxon>
        <taxon>Flavobacterium</taxon>
    </lineage>
</organism>
<comment type="caution">
    <text evidence="1">The sequence shown here is derived from an EMBL/GenBank/DDBJ whole genome shotgun (WGS) entry which is preliminary data.</text>
</comment>
<dbReference type="PROSITE" id="PS51257">
    <property type="entry name" value="PROKAR_LIPOPROTEIN"/>
    <property type="match status" value="1"/>
</dbReference>
<proteinExistence type="predicted"/>
<accession>A0ABW4HCC8</accession>